<gene>
    <name evidence="1" type="ORF">AVEN_118349_1</name>
</gene>
<dbReference type="PANTHER" id="PTHR46060:SF1">
    <property type="entry name" value="MARINER MOS1 TRANSPOSASE-LIKE PROTEIN"/>
    <property type="match status" value="1"/>
</dbReference>
<proteinExistence type="predicted"/>
<keyword evidence="2" id="KW-1185">Reference proteome</keyword>
<dbReference type="Gene3D" id="3.30.420.10">
    <property type="entry name" value="Ribonuclease H-like superfamily/Ribonuclease H"/>
    <property type="match status" value="1"/>
</dbReference>
<evidence type="ECO:0000313" key="1">
    <source>
        <dbReference type="EMBL" id="GBL87405.1"/>
    </source>
</evidence>
<dbReference type="EMBL" id="BGPR01000053">
    <property type="protein sequence ID" value="GBL87405.1"/>
    <property type="molecule type" value="Genomic_DNA"/>
</dbReference>
<dbReference type="InterPro" id="IPR052709">
    <property type="entry name" value="Transposase-MT_Hybrid"/>
</dbReference>
<dbReference type="AlphaFoldDB" id="A0A4Y2B7T6"/>
<accession>A0A4Y2B7T6</accession>
<dbReference type="InterPro" id="IPR036397">
    <property type="entry name" value="RNaseH_sf"/>
</dbReference>
<name>A0A4Y2B7T6_ARAVE</name>
<organism evidence="1 2">
    <name type="scientific">Araneus ventricosus</name>
    <name type="common">Orbweaver spider</name>
    <name type="synonym">Epeira ventricosa</name>
    <dbReference type="NCBI Taxonomy" id="182803"/>
    <lineage>
        <taxon>Eukaryota</taxon>
        <taxon>Metazoa</taxon>
        <taxon>Ecdysozoa</taxon>
        <taxon>Arthropoda</taxon>
        <taxon>Chelicerata</taxon>
        <taxon>Arachnida</taxon>
        <taxon>Araneae</taxon>
        <taxon>Araneomorphae</taxon>
        <taxon>Entelegynae</taxon>
        <taxon>Araneoidea</taxon>
        <taxon>Araneidae</taxon>
        <taxon>Araneus</taxon>
    </lineage>
</organism>
<comment type="caution">
    <text evidence="1">The sequence shown here is derived from an EMBL/GenBank/DDBJ whole genome shotgun (WGS) entry which is preliminary data.</text>
</comment>
<reference evidence="1 2" key="1">
    <citation type="journal article" date="2019" name="Sci. Rep.">
        <title>Orb-weaving spider Araneus ventricosus genome elucidates the spidroin gene catalogue.</title>
        <authorList>
            <person name="Kono N."/>
            <person name="Nakamura H."/>
            <person name="Ohtoshi R."/>
            <person name="Moran D.A.P."/>
            <person name="Shinohara A."/>
            <person name="Yoshida Y."/>
            <person name="Fujiwara M."/>
            <person name="Mori M."/>
            <person name="Tomita M."/>
            <person name="Arakawa K."/>
        </authorList>
    </citation>
    <scope>NUCLEOTIDE SEQUENCE [LARGE SCALE GENOMIC DNA]</scope>
</reference>
<protein>
    <submittedName>
        <fullName evidence="1">Uncharacterized protein</fullName>
    </submittedName>
</protein>
<evidence type="ECO:0000313" key="2">
    <source>
        <dbReference type="Proteomes" id="UP000499080"/>
    </source>
</evidence>
<dbReference type="OrthoDB" id="6432034at2759"/>
<dbReference type="GO" id="GO:0003676">
    <property type="term" value="F:nucleic acid binding"/>
    <property type="evidence" value="ECO:0007669"/>
    <property type="project" value="InterPro"/>
</dbReference>
<sequence>MAQRVEDIILSNGRVSIAHTAQDLGISVDSPPCDFRVFCKLKEHLGGRQFSSDDQVQTTILSWLEIQEVIFYRQGIERLVQRSYKCLHRLGDYVEK</sequence>
<dbReference type="Proteomes" id="UP000499080">
    <property type="component" value="Unassembled WGS sequence"/>
</dbReference>
<dbReference type="PANTHER" id="PTHR46060">
    <property type="entry name" value="MARINER MOS1 TRANSPOSASE-LIKE PROTEIN"/>
    <property type="match status" value="1"/>
</dbReference>